<accession>A0A834EVJ6</accession>
<organism evidence="2 3">
    <name type="scientific">Phyllostomus discolor</name>
    <name type="common">pale spear-nosed bat</name>
    <dbReference type="NCBI Taxonomy" id="89673"/>
    <lineage>
        <taxon>Eukaryota</taxon>
        <taxon>Metazoa</taxon>
        <taxon>Chordata</taxon>
        <taxon>Craniata</taxon>
        <taxon>Vertebrata</taxon>
        <taxon>Euteleostomi</taxon>
        <taxon>Mammalia</taxon>
        <taxon>Eutheria</taxon>
        <taxon>Laurasiatheria</taxon>
        <taxon>Chiroptera</taxon>
        <taxon>Yangochiroptera</taxon>
        <taxon>Phyllostomidae</taxon>
        <taxon>Phyllostominae</taxon>
        <taxon>Phyllostomus</taxon>
    </lineage>
</organism>
<evidence type="ECO:0000313" key="3">
    <source>
        <dbReference type="Proteomes" id="UP000664940"/>
    </source>
</evidence>
<protein>
    <submittedName>
        <fullName evidence="2">Uncharacterized protein</fullName>
    </submittedName>
</protein>
<dbReference type="AlphaFoldDB" id="A0A834EVJ6"/>
<comment type="caution">
    <text evidence="2">The sequence shown here is derived from an EMBL/GenBank/DDBJ whole genome shotgun (WGS) entry which is preliminary data.</text>
</comment>
<sequence>MLSFLADESGFAACSAPDTVVVGAGDQSSGWRGLDAVLLGDSTPAPSPLLEDEADVWSLLNKPGLPPTPSLSSWAFLNPETFQNPPGRKRPVGSAHAIYFSKRLRGPGTHTCSLRQGAVSTRPWSLSARCPGKPAAPVSPRQAPDSGRTNHTQACRRCPECDSLVFLIVSDPEYSKGRCHKLSSAISFPLGSVLRFYCCLFSPARMLANVSLSPTAPVVLSGQETACSPSVSAAGPPFRAASHKETKFVVTWPWLPGWGPRRPEN</sequence>
<gene>
    <name evidence="2" type="ORF">HJG60_007767</name>
</gene>
<evidence type="ECO:0000313" key="2">
    <source>
        <dbReference type="EMBL" id="KAF6130789.1"/>
    </source>
</evidence>
<name>A0A834EVJ6_9CHIR</name>
<proteinExistence type="predicted"/>
<feature type="region of interest" description="Disordered" evidence="1">
    <location>
        <begin position="130"/>
        <end position="152"/>
    </location>
</feature>
<dbReference type="Proteomes" id="UP000664940">
    <property type="component" value="Unassembled WGS sequence"/>
</dbReference>
<evidence type="ECO:0000256" key="1">
    <source>
        <dbReference type="SAM" id="MobiDB-lite"/>
    </source>
</evidence>
<reference evidence="2 3" key="1">
    <citation type="journal article" date="2020" name="Nature">
        <title>Six reference-quality genomes reveal evolution of bat adaptations.</title>
        <authorList>
            <person name="Jebb D."/>
            <person name="Huang Z."/>
            <person name="Pippel M."/>
            <person name="Hughes G.M."/>
            <person name="Lavrichenko K."/>
            <person name="Devanna P."/>
            <person name="Winkler S."/>
            <person name="Jermiin L.S."/>
            <person name="Skirmuntt E.C."/>
            <person name="Katzourakis A."/>
            <person name="Burkitt-Gray L."/>
            <person name="Ray D.A."/>
            <person name="Sullivan K.A.M."/>
            <person name="Roscito J.G."/>
            <person name="Kirilenko B.M."/>
            <person name="Davalos L.M."/>
            <person name="Corthals A.P."/>
            <person name="Power M.L."/>
            <person name="Jones G."/>
            <person name="Ransome R.D."/>
            <person name="Dechmann D.K.N."/>
            <person name="Locatelli A.G."/>
            <person name="Puechmaille S.J."/>
            <person name="Fedrigo O."/>
            <person name="Jarvis E.D."/>
            <person name="Hiller M."/>
            <person name="Vernes S.C."/>
            <person name="Myers E.W."/>
            <person name="Teeling E.C."/>
        </authorList>
    </citation>
    <scope>NUCLEOTIDE SEQUENCE [LARGE SCALE GENOMIC DNA]</scope>
    <source>
        <strain evidence="2">Bat1K_MPI-CBG_1</strain>
    </source>
</reference>
<dbReference type="EMBL" id="JABVXQ010000001">
    <property type="protein sequence ID" value="KAF6130789.1"/>
    <property type="molecule type" value="Genomic_DNA"/>
</dbReference>